<reference evidence="2 3" key="1">
    <citation type="submission" date="2021-04" db="EMBL/GenBank/DDBJ databases">
        <authorList>
            <person name="Vanwijnsberghe S."/>
        </authorList>
    </citation>
    <scope>NUCLEOTIDE SEQUENCE [LARGE SCALE GENOMIC DNA]</scope>
    <source>
        <strain evidence="2 3">LMG 32171</strain>
    </source>
</reference>
<sequence>MQMPAMQPPGGMWPVLYAYFDEFNRPDRDAMRAQVDATINAGAPGIVILGLATEVHRMSLAEKHQIIDWASEDIGGRVPLAVTITGDTVDAQVALASYAVTRDASWLILQPPATRTEPESFYFNFFADVMQRVEAPAGIQNAPEYLGVGLSVESIVELARLRENFRWLKGEGPAITIRNTIDQLRAHGKPLPVFNGRGGQELIDNLRAGCAGLIVAPDTFDRQVIIQRAFAAGEQTRAEALYADVLPTIVFVMQSLDALTCYGKRIAAWRMGFEVLHDRGIAPTAFGLECARRFARQLGAYA</sequence>
<keyword evidence="1 2" id="KW-0456">Lyase</keyword>
<dbReference type="InterPro" id="IPR013785">
    <property type="entry name" value="Aldolase_TIM"/>
</dbReference>
<protein>
    <submittedName>
        <fullName evidence="2">2-dehydro-3-deoxy-D-pentonate aldolase YjhH</fullName>
        <ecNumber evidence="2">4.1.2.28</ecNumber>
    </submittedName>
</protein>
<dbReference type="Proteomes" id="UP000789752">
    <property type="component" value="Unassembled WGS sequence"/>
</dbReference>
<proteinExistence type="predicted"/>
<dbReference type="EMBL" id="CAJQYY010000026">
    <property type="protein sequence ID" value="CAG4914205.1"/>
    <property type="molecule type" value="Genomic_DNA"/>
</dbReference>
<dbReference type="PANTHER" id="PTHR42849">
    <property type="entry name" value="N-ACETYLNEURAMINATE LYASE"/>
    <property type="match status" value="1"/>
</dbReference>
<accession>A0ABN7QS88</accession>
<dbReference type="InterPro" id="IPR002220">
    <property type="entry name" value="DapA-like"/>
</dbReference>
<evidence type="ECO:0000313" key="2">
    <source>
        <dbReference type="EMBL" id="CAG4914205.1"/>
    </source>
</evidence>
<evidence type="ECO:0000313" key="3">
    <source>
        <dbReference type="Proteomes" id="UP000789752"/>
    </source>
</evidence>
<dbReference type="SUPFAM" id="SSF51569">
    <property type="entry name" value="Aldolase"/>
    <property type="match status" value="1"/>
</dbReference>
<comment type="caution">
    <text evidence="2">The sequence shown here is derived from an EMBL/GenBank/DDBJ whole genome shotgun (WGS) entry which is preliminary data.</text>
</comment>
<dbReference type="CDD" id="cd00408">
    <property type="entry name" value="DHDPS-like"/>
    <property type="match status" value="1"/>
</dbReference>
<dbReference type="SMART" id="SM01130">
    <property type="entry name" value="DHDPS"/>
    <property type="match status" value="1"/>
</dbReference>
<dbReference type="Pfam" id="PF00701">
    <property type="entry name" value="DHDPS"/>
    <property type="match status" value="1"/>
</dbReference>
<keyword evidence="3" id="KW-1185">Reference proteome</keyword>
<dbReference type="EC" id="4.1.2.28" evidence="2"/>
<dbReference type="PANTHER" id="PTHR42849:SF1">
    <property type="entry name" value="N-ACETYLNEURAMINATE LYASE"/>
    <property type="match status" value="1"/>
</dbReference>
<dbReference type="RefSeq" id="WP_228981586.1">
    <property type="nucleotide sequence ID" value="NZ_CAJQYY010000026.1"/>
</dbReference>
<dbReference type="Gene3D" id="3.20.20.70">
    <property type="entry name" value="Aldolase class I"/>
    <property type="match status" value="1"/>
</dbReference>
<dbReference type="GO" id="GO:0047440">
    <property type="term" value="F:2-dehydro-3-deoxy-D-pentonate aldolase activity"/>
    <property type="evidence" value="ECO:0007669"/>
    <property type="project" value="UniProtKB-EC"/>
</dbReference>
<evidence type="ECO:0000256" key="1">
    <source>
        <dbReference type="ARBA" id="ARBA00023239"/>
    </source>
</evidence>
<organism evidence="2 3">
    <name type="scientific">Paraburkholderia gardini</name>
    <dbReference type="NCBI Taxonomy" id="2823469"/>
    <lineage>
        <taxon>Bacteria</taxon>
        <taxon>Pseudomonadati</taxon>
        <taxon>Pseudomonadota</taxon>
        <taxon>Betaproteobacteria</taxon>
        <taxon>Burkholderiales</taxon>
        <taxon>Burkholderiaceae</taxon>
        <taxon>Paraburkholderia</taxon>
    </lineage>
</organism>
<name>A0ABN7QS88_9BURK</name>
<gene>
    <name evidence="2" type="primary">yjhH</name>
    <name evidence="2" type="ORF">R54767_04075</name>
</gene>